<comment type="caution">
    <text evidence="1">The sequence shown here is derived from an EMBL/GenBank/DDBJ whole genome shotgun (WGS) entry which is preliminary data.</text>
</comment>
<accession>A0A095Y6D8</accession>
<dbReference type="AlphaFoldDB" id="A0A095Y6D8"/>
<protein>
    <submittedName>
        <fullName evidence="1">Uncharacterized protein</fullName>
    </submittedName>
</protein>
<name>A0A095Y6D8_9CORY</name>
<organism evidence="1 2">
    <name type="scientific">Corynebacterium freneyi DNF00450</name>
    <dbReference type="NCBI Taxonomy" id="1287475"/>
    <lineage>
        <taxon>Bacteria</taxon>
        <taxon>Bacillati</taxon>
        <taxon>Actinomycetota</taxon>
        <taxon>Actinomycetes</taxon>
        <taxon>Mycobacteriales</taxon>
        <taxon>Corynebacteriaceae</taxon>
        <taxon>Corynebacterium</taxon>
    </lineage>
</organism>
<gene>
    <name evidence="1" type="ORF">HMPREF1650_02905</name>
</gene>
<dbReference type="EMBL" id="JRNE01000030">
    <property type="protein sequence ID" value="KGF18015.1"/>
    <property type="molecule type" value="Genomic_DNA"/>
</dbReference>
<evidence type="ECO:0000313" key="1">
    <source>
        <dbReference type="EMBL" id="KGF18015.1"/>
    </source>
</evidence>
<proteinExistence type="predicted"/>
<dbReference type="Proteomes" id="UP000029548">
    <property type="component" value="Unassembled WGS sequence"/>
</dbReference>
<reference evidence="1 2" key="1">
    <citation type="submission" date="2014-07" db="EMBL/GenBank/DDBJ databases">
        <authorList>
            <person name="McCorrison J."/>
            <person name="Sanka R."/>
            <person name="Torralba M."/>
            <person name="Gillis M."/>
            <person name="Haft D.H."/>
            <person name="Methe B."/>
            <person name="Sutton G."/>
            <person name="Nelson K.E."/>
        </authorList>
    </citation>
    <scope>NUCLEOTIDE SEQUENCE [LARGE SCALE GENOMIC DNA]</scope>
    <source>
        <strain evidence="1 2">DNF00450</strain>
    </source>
</reference>
<evidence type="ECO:0000313" key="2">
    <source>
        <dbReference type="Proteomes" id="UP000029548"/>
    </source>
</evidence>
<sequence length="72" mass="7752">MTDALRRRMRGLSPVSSRILYVHPTEVRSGVVPSADARILCSFSISSIPRSANLALKISVLVVVSSARISSI</sequence>